<reference evidence="4 5" key="1">
    <citation type="submission" date="2012-01" db="EMBL/GenBank/DDBJ databases">
        <title>The Genome Sequence of Helcococcus kunzii ATCC 51366.</title>
        <authorList>
            <consortium name="The Broad Institute Genome Sequencing Platform"/>
            <person name="Earl A."/>
            <person name="Ward D."/>
            <person name="Feldgarden M."/>
            <person name="Gevers D."/>
            <person name="Huys G."/>
            <person name="Young S.K."/>
            <person name="Zeng Q."/>
            <person name="Gargeya S."/>
            <person name="Fitzgerald M."/>
            <person name="Haas B."/>
            <person name="Abouelleil A."/>
            <person name="Alvarado L."/>
            <person name="Arachchi H.M."/>
            <person name="Berlin A."/>
            <person name="Chapman S.B."/>
            <person name="Gearin G."/>
            <person name="Goldberg J."/>
            <person name="Griggs A."/>
            <person name="Gujja S."/>
            <person name="Hansen M."/>
            <person name="Heiman D."/>
            <person name="Howarth C."/>
            <person name="Larimer J."/>
            <person name="Lui A."/>
            <person name="MacDonald P.J.P."/>
            <person name="McCowen C."/>
            <person name="Montmayeur A."/>
            <person name="Murphy C."/>
            <person name="Neiman D."/>
            <person name="Pearson M."/>
            <person name="Priest M."/>
            <person name="Roberts A."/>
            <person name="Saif S."/>
            <person name="Shea T."/>
            <person name="Sisk P."/>
            <person name="Stolte C."/>
            <person name="Sykes S."/>
            <person name="Wortman J."/>
            <person name="Nusbaum C."/>
            <person name="Birren B."/>
        </authorList>
    </citation>
    <scope>NUCLEOTIDE SEQUENCE [LARGE SCALE GENOMIC DNA]</scope>
    <source>
        <strain evidence="4 5">ATCC 51366</strain>
    </source>
</reference>
<dbReference type="Proteomes" id="UP000004191">
    <property type="component" value="Unassembled WGS sequence"/>
</dbReference>
<dbReference type="RefSeq" id="WP_005399160.1">
    <property type="nucleotide sequence ID" value="NZ_JH601088.1"/>
</dbReference>
<name>H3NQN4_9FIRM</name>
<dbReference type="PANTHER" id="PTHR43656">
    <property type="entry name" value="BINDING OXIDOREDUCTASE, PUTATIVE (AFU_ORTHOLOGUE AFUA_2G08260)-RELATED"/>
    <property type="match status" value="1"/>
</dbReference>
<feature type="domain" description="NADH:flavin oxidoreductase/NADH oxidase N-terminal" evidence="3">
    <location>
        <begin position="13"/>
        <end position="330"/>
    </location>
</feature>
<sequence length="362" mass="40657">MLNLKKVRLPNGVELRNPIVMAPMTTQLSFYNGEVTKDEIEYYENRSHDIGAVITAAANVQEIGKGWHGELGIYDDRFIPGLRKLANAIKSKGAKVIVQIFHAGRMTSSKVLNGKQPVSASAVKSLREGAEVPRALESEEILQVIEDFKLATVRAIKAGFDGVEIHGANTYLIQQMYSAHSNRREDEWGGSREKRFKFIDELVDGVIATVKENAENPFIVGYRFSPEEFEEPGLRMEDTFYLVDKLSVKELDYLHLSTNEYDRVSVEKEYADKPIIDYVVDTANGRIPVLCPGGVETAEDVENVLSKADMVVVGRSLIHDPRWGQKILNGEKTAILSELGIDEQALRNKSLWDYVQTLRLDK</sequence>
<dbReference type="CDD" id="cd04735">
    <property type="entry name" value="OYE_like_4_FMN"/>
    <property type="match status" value="1"/>
</dbReference>
<dbReference type="InterPro" id="IPR001155">
    <property type="entry name" value="OxRdtase_FMN_N"/>
</dbReference>
<gene>
    <name evidence="4" type="ORF">HMPREF9709_01645</name>
</gene>
<dbReference type="EMBL" id="AGEI01000029">
    <property type="protein sequence ID" value="EHR32364.1"/>
    <property type="molecule type" value="Genomic_DNA"/>
</dbReference>
<dbReference type="Gene3D" id="3.20.20.70">
    <property type="entry name" value="Aldolase class I"/>
    <property type="match status" value="1"/>
</dbReference>
<dbReference type="GO" id="GO:0010181">
    <property type="term" value="F:FMN binding"/>
    <property type="evidence" value="ECO:0007669"/>
    <property type="project" value="InterPro"/>
</dbReference>
<evidence type="ECO:0000256" key="2">
    <source>
        <dbReference type="ARBA" id="ARBA00023002"/>
    </source>
</evidence>
<accession>H3NQN4</accession>
<protein>
    <recommendedName>
        <fullName evidence="3">NADH:flavin oxidoreductase/NADH oxidase N-terminal domain-containing protein</fullName>
    </recommendedName>
</protein>
<proteinExistence type="predicted"/>
<comment type="caution">
    <text evidence="4">The sequence shown here is derived from an EMBL/GenBank/DDBJ whole genome shotgun (WGS) entry which is preliminary data.</text>
</comment>
<dbReference type="GO" id="GO:0016491">
    <property type="term" value="F:oxidoreductase activity"/>
    <property type="evidence" value="ECO:0007669"/>
    <property type="project" value="UniProtKB-KW"/>
</dbReference>
<evidence type="ECO:0000256" key="1">
    <source>
        <dbReference type="ARBA" id="ARBA00022630"/>
    </source>
</evidence>
<dbReference type="GeneID" id="96999587"/>
<dbReference type="AlphaFoldDB" id="H3NQN4"/>
<keyword evidence="2" id="KW-0560">Oxidoreductase</keyword>
<evidence type="ECO:0000259" key="3">
    <source>
        <dbReference type="Pfam" id="PF00724"/>
    </source>
</evidence>
<dbReference type="SUPFAM" id="SSF51395">
    <property type="entry name" value="FMN-linked oxidoreductases"/>
    <property type="match status" value="1"/>
</dbReference>
<keyword evidence="1" id="KW-0285">Flavoprotein</keyword>
<dbReference type="eggNOG" id="COG1902">
    <property type="taxonomic scope" value="Bacteria"/>
</dbReference>
<keyword evidence="5" id="KW-1185">Reference proteome</keyword>
<dbReference type="HOGENOM" id="CLU_012153_2_3_9"/>
<organism evidence="4 5">
    <name type="scientific">Helcococcus kunzii ATCC 51366</name>
    <dbReference type="NCBI Taxonomy" id="883114"/>
    <lineage>
        <taxon>Bacteria</taxon>
        <taxon>Bacillati</taxon>
        <taxon>Bacillota</taxon>
        <taxon>Tissierellia</taxon>
        <taxon>Tissierellales</taxon>
        <taxon>Peptoniphilaceae</taxon>
        <taxon>Helcococcus</taxon>
    </lineage>
</organism>
<evidence type="ECO:0000313" key="5">
    <source>
        <dbReference type="Proteomes" id="UP000004191"/>
    </source>
</evidence>
<dbReference type="PANTHER" id="PTHR43656:SF2">
    <property type="entry name" value="BINDING OXIDOREDUCTASE, PUTATIVE (AFU_ORTHOLOGUE AFUA_2G08260)-RELATED"/>
    <property type="match status" value="1"/>
</dbReference>
<dbReference type="STRING" id="883114.HMPREF9709_01645"/>
<dbReference type="InterPro" id="IPR051799">
    <property type="entry name" value="NADH_flavin_oxidoreductase"/>
</dbReference>
<dbReference type="Pfam" id="PF00724">
    <property type="entry name" value="Oxidored_FMN"/>
    <property type="match status" value="1"/>
</dbReference>
<dbReference type="PATRIC" id="fig|883114.3.peg.1642"/>
<dbReference type="OrthoDB" id="9772736at2"/>
<evidence type="ECO:0000313" key="4">
    <source>
        <dbReference type="EMBL" id="EHR32364.1"/>
    </source>
</evidence>
<dbReference type="InterPro" id="IPR013785">
    <property type="entry name" value="Aldolase_TIM"/>
</dbReference>